<gene>
    <name evidence="2" type="ORF">SGLAU_28955</name>
</gene>
<dbReference type="Pfam" id="PF03992">
    <property type="entry name" value="ABM"/>
    <property type="match status" value="1"/>
</dbReference>
<reference evidence="3" key="1">
    <citation type="journal article" date="2015" name="J. Biotechnol.">
        <title>Complete genome sequence of the actinobacterium Streptomyces glaucescens GLA.O (DSM 40922) consisting of a linear chromosome and one linear plasmid.</title>
        <authorList>
            <person name="Ortseifen V."/>
            <person name="Winkler A."/>
            <person name="Albersmeier A."/>
            <person name="Wendler S."/>
            <person name="Puhler A."/>
            <person name="Kalinowski J."/>
            <person name="Ruckert C."/>
        </authorList>
    </citation>
    <scope>NUCLEOTIDE SEQUENCE [LARGE SCALE GENOMIC DNA]</scope>
    <source>
        <strain evidence="3">DSM 40922 / GLA O</strain>
    </source>
</reference>
<dbReference type="PANTHER" id="PTHR34474">
    <property type="entry name" value="SIGNAL TRANSDUCTION PROTEIN TRAP"/>
    <property type="match status" value="1"/>
</dbReference>
<keyword evidence="3" id="KW-1185">Reference proteome</keyword>
<organism evidence="2 3">
    <name type="scientific">Streptomyces glaucescens</name>
    <dbReference type="NCBI Taxonomy" id="1907"/>
    <lineage>
        <taxon>Bacteria</taxon>
        <taxon>Bacillati</taxon>
        <taxon>Actinomycetota</taxon>
        <taxon>Actinomycetes</taxon>
        <taxon>Kitasatosporales</taxon>
        <taxon>Streptomycetaceae</taxon>
        <taxon>Streptomyces</taxon>
    </lineage>
</organism>
<dbReference type="HOGENOM" id="CLU_146613_2_0_11"/>
<accession>A0A089XKJ5</accession>
<dbReference type="InterPro" id="IPR011008">
    <property type="entry name" value="Dimeric_a/b-barrel"/>
</dbReference>
<sequence>MPIRVMVSARIQEKDRDAFEEAYRSVTAAVRGTPGHLRDELLRDAEEPGRYVLLAEWESEEAFRAWEDAPGHRETAAPMFPYWSGGGIERRIYDLRARLDGVPSHG</sequence>
<evidence type="ECO:0000313" key="3">
    <source>
        <dbReference type="Proteomes" id="UP000029482"/>
    </source>
</evidence>
<dbReference type="PROSITE" id="PS51725">
    <property type="entry name" value="ABM"/>
    <property type="match status" value="1"/>
</dbReference>
<dbReference type="PANTHER" id="PTHR34474:SF2">
    <property type="entry name" value="SIGNAL TRANSDUCTION PROTEIN TRAP"/>
    <property type="match status" value="1"/>
</dbReference>
<evidence type="ECO:0000313" key="2">
    <source>
        <dbReference type="EMBL" id="AIS01725.1"/>
    </source>
</evidence>
<dbReference type="Gene3D" id="3.30.70.100">
    <property type="match status" value="1"/>
</dbReference>
<dbReference type="Proteomes" id="UP000029482">
    <property type="component" value="Chromosome"/>
</dbReference>
<evidence type="ECO:0000259" key="1">
    <source>
        <dbReference type="PROSITE" id="PS51725"/>
    </source>
</evidence>
<dbReference type="EMBL" id="CP009438">
    <property type="protein sequence ID" value="AIS01725.1"/>
    <property type="molecule type" value="Genomic_DNA"/>
</dbReference>
<protein>
    <recommendedName>
        <fullName evidence="1">ABM domain-containing protein</fullName>
    </recommendedName>
</protein>
<dbReference type="KEGG" id="sgu:SGLAU_28955"/>
<name>A0A089XKJ5_STRGA</name>
<dbReference type="STRING" id="1907.SGLAU_28955"/>
<dbReference type="InterPro" id="IPR050404">
    <property type="entry name" value="Heme-degrading_MO"/>
</dbReference>
<dbReference type="OrthoDB" id="4304335at2"/>
<dbReference type="RefSeq" id="WP_043505412.1">
    <property type="nucleotide sequence ID" value="NZ_CP009438.1"/>
</dbReference>
<dbReference type="SUPFAM" id="SSF54909">
    <property type="entry name" value="Dimeric alpha+beta barrel"/>
    <property type="match status" value="1"/>
</dbReference>
<feature type="domain" description="ABM" evidence="1">
    <location>
        <begin position="3"/>
        <end position="93"/>
    </location>
</feature>
<dbReference type="AlphaFoldDB" id="A0A089XKJ5"/>
<proteinExistence type="predicted"/>
<dbReference type="InterPro" id="IPR007138">
    <property type="entry name" value="ABM_dom"/>
</dbReference>
<dbReference type="eggNOG" id="COG2329">
    <property type="taxonomic scope" value="Bacteria"/>
</dbReference>